<dbReference type="CDD" id="cd18793">
    <property type="entry name" value="SF2_C_SNF"/>
    <property type="match status" value="1"/>
</dbReference>
<keyword evidence="2" id="KW-0479">Metal-binding</keyword>
<keyword evidence="1" id="KW-0378">Hydrolase</keyword>
<evidence type="ECO:0000259" key="4">
    <source>
        <dbReference type="PROSITE" id="PS51192"/>
    </source>
</evidence>
<dbReference type="GO" id="GO:0008270">
    <property type="term" value="F:zinc ion binding"/>
    <property type="evidence" value="ECO:0007669"/>
    <property type="project" value="UniProtKB-KW"/>
</dbReference>
<accession>A0A1I2NVN9</accession>
<dbReference type="Pfam" id="PF00176">
    <property type="entry name" value="SNF2-rel_dom"/>
    <property type="match status" value="1"/>
</dbReference>
<dbReference type="InterPro" id="IPR038718">
    <property type="entry name" value="SNF2-like_sf"/>
</dbReference>
<evidence type="ECO:0000256" key="2">
    <source>
        <dbReference type="PROSITE-ProRule" id="PRU00325"/>
    </source>
</evidence>
<dbReference type="SMART" id="SM00490">
    <property type="entry name" value="HELICc"/>
    <property type="match status" value="1"/>
</dbReference>
<evidence type="ECO:0000256" key="1">
    <source>
        <dbReference type="ARBA" id="ARBA00022801"/>
    </source>
</evidence>
<feature type="domain" description="Helicase ATP-binding" evidence="4">
    <location>
        <begin position="801"/>
        <end position="959"/>
    </location>
</feature>
<dbReference type="InterPro" id="IPR000330">
    <property type="entry name" value="SNF2_N"/>
</dbReference>
<reference evidence="7" key="1">
    <citation type="submission" date="2016-10" db="EMBL/GenBank/DDBJ databases">
        <authorList>
            <person name="Varghese N."/>
            <person name="Submissions S."/>
        </authorList>
    </citation>
    <scope>NUCLEOTIDE SEQUENCE [LARGE SCALE GENOMIC DNA]</scope>
    <source>
        <strain evidence="7">DSM 19315</strain>
    </source>
</reference>
<dbReference type="OrthoDB" id="9760715at2"/>
<dbReference type="InterPro" id="IPR027417">
    <property type="entry name" value="P-loop_NTPase"/>
</dbReference>
<name>A0A1I2NVN9_9BACT</name>
<dbReference type="Pfam" id="PF00271">
    <property type="entry name" value="Helicase_C"/>
    <property type="match status" value="1"/>
</dbReference>
<dbReference type="PROSITE" id="PS51192">
    <property type="entry name" value="HELICASE_ATP_BIND_1"/>
    <property type="match status" value="1"/>
</dbReference>
<keyword evidence="7" id="KW-1185">Reference proteome</keyword>
<keyword evidence="2" id="KW-0862">Zinc</keyword>
<evidence type="ECO:0000313" key="6">
    <source>
        <dbReference type="EMBL" id="SFG06969.1"/>
    </source>
</evidence>
<evidence type="ECO:0000259" key="3">
    <source>
        <dbReference type="PROSITE" id="PS50966"/>
    </source>
</evidence>
<protein>
    <submittedName>
        <fullName evidence="6">SWIM zinc finger</fullName>
    </submittedName>
</protein>
<dbReference type="InterPro" id="IPR001650">
    <property type="entry name" value="Helicase_C-like"/>
</dbReference>
<dbReference type="InterPro" id="IPR007527">
    <property type="entry name" value="Znf_SWIM"/>
</dbReference>
<dbReference type="STRING" id="435880.SAMN04487988_101294"/>
<dbReference type="RefSeq" id="WP_092788467.1">
    <property type="nucleotide sequence ID" value="NZ_FOPC01000001.1"/>
</dbReference>
<organism evidence="6 7">
    <name type="scientific">Algoriphagus hitonicola</name>
    <dbReference type="NCBI Taxonomy" id="435880"/>
    <lineage>
        <taxon>Bacteria</taxon>
        <taxon>Pseudomonadati</taxon>
        <taxon>Bacteroidota</taxon>
        <taxon>Cytophagia</taxon>
        <taxon>Cytophagales</taxon>
        <taxon>Cyclobacteriaceae</taxon>
        <taxon>Algoriphagus</taxon>
    </lineage>
</organism>
<feature type="domain" description="Helicase C-terminal" evidence="5">
    <location>
        <begin position="1083"/>
        <end position="1233"/>
    </location>
</feature>
<sequence>MQFLTPNQSQLLNRLISKYPNILMERGENIYFRGQVHLLEEEEDEYPFEDFAFLVEGSSGNEYSVDLTLDLDKPRKTPSFYEDTFCDCPYFGDHAKCKHVAAAMIFLFNMEVNDPQLGFWGSTEFKAKPKGKEKPSYPTEFIVEKDEISKISELLPSFEKEARHRIYQIQFRPDGIRYALELQFYPIEIGVRYNEKTGALKLTYTESYSSVIPAVYTFLKERFGDYYQDYWFLTESLRNQVRREKLQVLGFNSPSKKDLEQVDFTLRGDKIDFNFSGSLSGLMSAENILAKLKAFNQDPMAAFPAKMEETPITKEVGLYNLGMVFRIGFHSEFGGVIPIIGKPKKYDPTGIETRLDVLSDPFDPRLKSQEGVESLLLLADSINTRIDGDKEALWKSLTSLVDRIQGKVPVFRFSIYELRKNFSKRDLEGPLEIEEVNAAMKLTLLGKLYELKLIISTEEKEYDLGQSDNQFKFGNGIGIDGNKKLLFLRSYTILKGIEILRPLIPLRFVESDLPLLFEKIIHPLSQFLPFQDETDFLNFEVRELKIEEQLYFSQAGGLIALKPIIQYGEDFWVNPLSSELMLDKETGFVVERNYDAENDFLDFIQGLHPNFFGSRPLHSFTIKGVDFASGTWFLESFDQLSERGVKVFGTENLNIKRYSPFDATVSMQVSSGLDWFDTQIEVNYGKEKVPFKKLKRAWQDGESYIQLEDGSLGKVPQEWMKKVSRLLRAGEETEEGVKLSKIHFMLMEDFEESEGFAEVMAEIESKKKKMKEFTGLPKVQVPDKLQAELRPYQKSGLEWLNFLREFGWGGILADDMGLGKTLQVIALLTQLADKNTGFRGLVVVPTTLIFNWKKELDRFAPHLDYFIHHGERYDTVEELSKHQLVITSYGLVINDLEILSQLEFDLIVADESQAIKNTSSLRYKSLLKLKGKQRLALTGTPIENGIHELFAQMNFTNPGFFKTFGHFKENYLLPIKKGEQEVTQTLKKQIIPFVLRRTKKEVLTELPEKMEEFLYCEMGAEQRKIYETYKARYREFLLKKFDEEGENQSKMFVLEGLTKLRQICDSPRLIGESNHLSSSKIEVLKEHILEKTGNHKILVFSQFVKMLDLIQNELQQSGISYAYLDGKTSLKDREKEVSKFQSDDEIRVFLISLKAGGTGLNLTAADYVYIVDPWWNPAVENQAIDRCYRMGQEKHVMAYRMVCQESIEEKIIALKVTKTQLADEVIAEGEGLLAGMDRETMLNLFS</sequence>
<dbReference type="InterPro" id="IPR049730">
    <property type="entry name" value="SNF2/RAD54-like_C"/>
</dbReference>
<evidence type="ECO:0000313" key="7">
    <source>
        <dbReference type="Proteomes" id="UP000199642"/>
    </source>
</evidence>
<evidence type="ECO:0000259" key="5">
    <source>
        <dbReference type="PROSITE" id="PS51194"/>
    </source>
</evidence>
<feature type="domain" description="SWIM-type" evidence="3">
    <location>
        <begin position="63"/>
        <end position="108"/>
    </location>
</feature>
<dbReference type="AlphaFoldDB" id="A0A1I2NVN9"/>
<dbReference type="GO" id="GO:0005524">
    <property type="term" value="F:ATP binding"/>
    <property type="evidence" value="ECO:0007669"/>
    <property type="project" value="InterPro"/>
</dbReference>
<dbReference type="InterPro" id="IPR014001">
    <property type="entry name" value="Helicase_ATP-bd"/>
</dbReference>
<dbReference type="Gene3D" id="3.40.50.300">
    <property type="entry name" value="P-loop containing nucleotide triphosphate hydrolases"/>
    <property type="match status" value="1"/>
</dbReference>
<dbReference type="PANTHER" id="PTHR10799">
    <property type="entry name" value="SNF2/RAD54 HELICASE FAMILY"/>
    <property type="match status" value="1"/>
</dbReference>
<dbReference type="GO" id="GO:0016787">
    <property type="term" value="F:hydrolase activity"/>
    <property type="evidence" value="ECO:0007669"/>
    <property type="project" value="UniProtKB-KW"/>
</dbReference>
<dbReference type="SMART" id="SM00487">
    <property type="entry name" value="DEXDc"/>
    <property type="match status" value="1"/>
</dbReference>
<dbReference type="SUPFAM" id="SSF52540">
    <property type="entry name" value="P-loop containing nucleoside triphosphate hydrolases"/>
    <property type="match status" value="2"/>
</dbReference>
<proteinExistence type="predicted"/>
<dbReference type="Gene3D" id="3.40.50.10810">
    <property type="entry name" value="Tandem AAA-ATPase domain"/>
    <property type="match status" value="1"/>
</dbReference>
<dbReference type="Pfam" id="PF04434">
    <property type="entry name" value="SWIM"/>
    <property type="match status" value="1"/>
</dbReference>
<dbReference type="PROSITE" id="PS51194">
    <property type="entry name" value="HELICASE_CTER"/>
    <property type="match status" value="1"/>
</dbReference>
<dbReference type="EMBL" id="FOPC01000001">
    <property type="protein sequence ID" value="SFG06969.1"/>
    <property type="molecule type" value="Genomic_DNA"/>
</dbReference>
<gene>
    <name evidence="6" type="ORF">SAMN04487988_101294</name>
</gene>
<dbReference type="Proteomes" id="UP000199642">
    <property type="component" value="Unassembled WGS sequence"/>
</dbReference>
<dbReference type="PROSITE" id="PS50966">
    <property type="entry name" value="ZF_SWIM"/>
    <property type="match status" value="1"/>
</dbReference>
<keyword evidence="2" id="KW-0863">Zinc-finger</keyword>